<proteinExistence type="predicted"/>
<dbReference type="Proteomes" id="UP001321473">
    <property type="component" value="Unassembled WGS sequence"/>
</dbReference>
<comment type="caution">
    <text evidence="2">The sequence shown here is derived from an EMBL/GenBank/DDBJ whole genome shotgun (WGS) entry which is preliminary data.</text>
</comment>
<evidence type="ECO:0000313" key="2">
    <source>
        <dbReference type="EMBL" id="KAK8774031.1"/>
    </source>
</evidence>
<name>A0AAQ4EHA3_AMBAM</name>
<accession>A0AAQ4EHA3</accession>
<feature type="compositionally biased region" description="Basic and acidic residues" evidence="1">
    <location>
        <begin position="71"/>
        <end position="82"/>
    </location>
</feature>
<dbReference type="AlphaFoldDB" id="A0AAQ4EHA3"/>
<feature type="region of interest" description="Disordered" evidence="1">
    <location>
        <begin position="1"/>
        <end position="89"/>
    </location>
</feature>
<gene>
    <name evidence="2" type="ORF">V5799_011436</name>
</gene>
<evidence type="ECO:0000313" key="3">
    <source>
        <dbReference type="Proteomes" id="UP001321473"/>
    </source>
</evidence>
<sequence>MSTSSESCPSPEGAECKRREHRQNLVRRGVAQDSRVRITCPRRRGRSTFAAPKESECRRSSGHRAPMPTSSRDRRQCFRPAEHLQAGPR</sequence>
<evidence type="ECO:0000256" key="1">
    <source>
        <dbReference type="SAM" id="MobiDB-lite"/>
    </source>
</evidence>
<organism evidence="2 3">
    <name type="scientific">Amblyomma americanum</name>
    <name type="common">Lone star tick</name>
    <dbReference type="NCBI Taxonomy" id="6943"/>
    <lineage>
        <taxon>Eukaryota</taxon>
        <taxon>Metazoa</taxon>
        <taxon>Ecdysozoa</taxon>
        <taxon>Arthropoda</taxon>
        <taxon>Chelicerata</taxon>
        <taxon>Arachnida</taxon>
        <taxon>Acari</taxon>
        <taxon>Parasitiformes</taxon>
        <taxon>Ixodida</taxon>
        <taxon>Ixodoidea</taxon>
        <taxon>Ixodidae</taxon>
        <taxon>Amblyomminae</taxon>
        <taxon>Amblyomma</taxon>
    </lineage>
</organism>
<dbReference type="EMBL" id="JARKHS020015912">
    <property type="protein sequence ID" value="KAK8774031.1"/>
    <property type="molecule type" value="Genomic_DNA"/>
</dbReference>
<reference evidence="2 3" key="1">
    <citation type="journal article" date="2023" name="Arcadia Sci">
        <title>De novo assembly of a long-read Amblyomma americanum tick genome.</title>
        <authorList>
            <person name="Chou S."/>
            <person name="Poskanzer K.E."/>
            <person name="Rollins M."/>
            <person name="Thuy-Boun P.S."/>
        </authorList>
    </citation>
    <scope>NUCLEOTIDE SEQUENCE [LARGE SCALE GENOMIC DNA]</scope>
    <source>
        <strain evidence="2">F_SG_1</strain>
        <tissue evidence="2">Salivary glands</tissue>
    </source>
</reference>
<protein>
    <submittedName>
        <fullName evidence="2">Uncharacterized protein</fullName>
    </submittedName>
</protein>
<keyword evidence="3" id="KW-1185">Reference proteome</keyword>